<dbReference type="Pfam" id="PF01575">
    <property type="entry name" value="MaoC_dehydratas"/>
    <property type="match status" value="1"/>
</dbReference>
<feature type="domain" description="MaoC-like" evidence="3">
    <location>
        <begin position="19"/>
        <end position="100"/>
    </location>
</feature>
<evidence type="ECO:0000259" key="3">
    <source>
        <dbReference type="Pfam" id="PF01575"/>
    </source>
</evidence>
<dbReference type="InterPro" id="IPR002539">
    <property type="entry name" value="MaoC-like_dom"/>
</dbReference>
<feature type="compositionally biased region" description="Basic and acidic residues" evidence="2">
    <location>
        <begin position="148"/>
        <end position="166"/>
    </location>
</feature>
<comment type="similarity">
    <text evidence="1">Belongs to the enoyl-CoA hydratase/isomerase family.</text>
</comment>
<dbReference type="Gene3D" id="3.10.129.10">
    <property type="entry name" value="Hotdog Thioesterase"/>
    <property type="match status" value="1"/>
</dbReference>
<protein>
    <submittedName>
        <fullName evidence="4">Acyl dehydratase</fullName>
    </submittedName>
</protein>
<organism evidence="4 5">
    <name type="scientific">Saccharothrix tamanrassetensis</name>
    <dbReference type="NCBI Taxonomy" id="1051531"/>
    <lineage>
        <taxon>Bacteria</taxon>
        <taxon>Bacillati</taxon>
        <taxon>Actinomycetota</taxon>
        <taxon>Actinomycetes</taxon>
        <taxon>Pseudonocardiales</taxon>
        <taxon>Pseudonocardiaceae</taxon>
        <taxon>Saccharothrix</taxon>
    </lineage>
</organism>
<dbReference type="EMBL" id="JACHJN010000011">
    <property type="protein sequence ID" value="MBB5959522.1"/>
    <property type="molecule type" value="Genomic_DNA"/>
</dbReference>
<dbReference type="Proteomes" id="UP000547510">
    <property type="component" value="Unassembled WGS sequence"/>
</dbReference>
<accession>A0A841CM25</accession>
<gene>
    <name evidence="4" type="ORF">FHS29_006143</name>
</gene>
<reference evidence="4 5" key="1">
    <citation type="submission" date="2020-08" db="EMBL/GenBank/DDBJ databases">
        <title>Genomic Encyclopedia of Type Strains, Phase III (KMG-III): the genomes of soil and plant-associated and newly described type strains.</title>
        <authorList>
            <person name="Whitman W."/>
        </authorList>
    </citation>
    <scope>NUCLEOTIDE SEQUENCE [LARGE SCALE GENOMIC DNA]</scope>
    <source>
        <strain evidence="4 5">CECT 8640</strain>
    </source>
</reference>
<keyword evidence="5" id="KW-1185">Reference proteome</keyword>
<dbReference type="InterPro" id="IPR029069">
    <property type="entry name" value="HotDog_dom_sf"/>
</dbReference>
<dbReference type="AlphaFoldDB" id="A0A841CM25"/>
<evidence type="ECO:0000256" key="1">
    <source>
        <dbReference type="ARBA" id="ARBA00005254"/>
    </source>
</evidence>
<evidence type="ECO:0000313" key="5">
    <source>
        <dbReference type="Proteomes" id="UP000547510"/>
    </source>
</evidence>
<comment type="caution">
    <text evidence="4">The sequence shown here is derived from an EMBL/GenBank/DDBJ whole genome shotgun (WGS) entry which is preliminary data.</text>
</comment>
<evidence type="ECO:0000313" key="4">
    <source>
        <dbReference type="EMBL" id="MBB5959522.1"/>
    </source>
</evidence>
<feature type="region of interest" description="Disordered" evidence="2">
    <location>
        <begin position="138"/>
        <end position="202"/>
    </location>
</feature>
<evidence type="ECO:0000256" key="2">
    <source>
        <dbReference type="SAM" id="MobiDB-lite"/>
    </source>
</evidence>
<dbReference type="RefSeq" id="WP_184696478.1">
    <property type="nucleotide sequence ID" value="NZ_JACHJN010000011.1"/>
</dbReference>
<proteinExistence type="inferred from homology"/>
<dbReference type="SUPFAM" id="SSF54637">
    <property type="entry name" value="Thioesterase/thiol ester dehydrase-isomerase"/>
    <property type="match status" value="1"/>
</dbReference>
<sequence>MRYFEDFRIGDVHELGDHRISGDEIRAFAHQYDPQPIHLGRSGEPIASGWHVAATFMRLYVDSVVNGAAAEVSPGIDELRWLRPVRPGDLLVGRMTVLGTSPSLSRPDCGIVRQRGELVDAAGRPVMRFVFHGLMRRRSAEPGSAESRPVEPHLVEPRPVEARSTESSDADSEPADSGPTDSQPADSDPAGVGGARPDTLGA</sequence>
<name>A0A841CM25_9PSEU</name>